<sequence>PADRLTPLSPQLSPAQSVQLPSYEPTDRPLFLFSLLLSPVHSSQLSPARSSQSLCGSVLGVPCPTSSGTSQTGVPGVPVRPPLLDQGRTLALDWKEVSLEALPSTPRPFLNPQYACCSAGARLGARGGGAAAALLYDRNTGGSHCSSIAVVPPYRR</sequence>
<accession>A0A8C6UEK4</accession>
<evidence type="ECO:0000313" key="2">
    <source>
        <dbReference type="Ensembl" id="ENSNMLP00000031736.1"/>
    </source>
</evidence>
<dbReference type="Ensembl" id="ENSNMLT00000035367.1">
    <property type="protein sequence ID" value="ENSNMLP00000031736.1"/>
    <property type="gene ID" value="ENSNMLG00000019904.1"/>
</dbReference>
<dbReference type="AlphaFoldDB" id="A0A8C6UEK4"/>
<keyword evidence="3" id="KW-1185">Reference proteome</keyword>
<name>A0A8C6UEK4_9GOBI</name>
<organism evidence="2 3">
    <name type="scientific">Neogobius melanostomus</name>
    <name type="common">round goby</name>
    <dbReference type="NCBI Taxonomy" id="47308"/>
    <lineage>
        <taxon>Eukaryota</taxon>
        <taxon>Metazoa</taxon>
        <taxon>Chordata</taxon>
        <taxon>Craniata</taxon>
        <taxon>Vertebrata</taxon>
        <taxon>Euteleostomi</taxon>
        <taxon>Actinopterygii</taxon>
        <taxon>Neopterygii</taxon>
        <taxon>Teleostei</taxon>
        <taxon>Neoteleostei</taxon>
        <taxon>Acanthomorphata</taxon>
        <taxon>Gobiaria</taxon>
        <taxon>Gobiiformes</taxon>
        <taxon>Gobioidei</taxon>
        <taxon>Gobiidae</taxon>
        <taxon>Benthophilinae</taxon>
        <taxon>Neogobiini</taxon>
        <taxon>Neogobius</taxon>
    </lineage>
</organism>
<reference evidence="2" key="1">
    <citation type="submission" date="2025-08" db="UniProtKB">
        <authorList>
            <consortium name="Ensembl"/>
        </authorList>
    </citation>
    <scope>IDENTIFICATION</scope>
</reference>
<reference evidence="2" key="2">
    <citation type="submission" date="2025-09" db="UniProtKB">
        <authorList>
            <consortium name="Ensembl"/>
        </authorList>
    </citation>
    <scope>IDENTIFICATION</scope>
</reference>
<feature type="region of interest" description="Disordered" evidence="1">
    <location>
        <begin position="1"/>
        <end position="22"/>
    </location>
</feature>
<evidence type="ECO:0000313" key="3">
    <source>
        <dbReference type="Proteomes" id="UP000694523"/>
    </source>
</evidence>
<dbReference type="Proteomes" id="UP000694523">
    <property type="component" value="Unplaced"/>
</dbReference>
<protein>
    <submittedName>
        <fullName evidence="2">Uncharacterized protein</fullName>
    </submittedName>
</protein>
<proteinExistence type="predicted"/>
<feature type="compositionally biased region" description="Polar residues" evidence="1">
    <location>
        <begin position="8"/>
        <end position="20"/>
    </location>
</feature>
<evidence type="ECO:0000256" key="1">
    <source>
        <dbReference type="SAM" id="MobiDB-lite"/>
    </source>
</evidence>